<evidence type="ECO:0000259" key="4">
    <source>
        <dbReference type="Pfam" id="PF05649"/>
    </source>
</evidence>
<keyword evidence="3" id="KW-0812">Transmembrane</keyword>
<dbReference type="InterPro" id="IPR024079">
    <property type="entry name" value="MetalloPept_cat_dom_sf"/>
</dbReference>
<keyword evidence="3" id="KW-0472">Membrane</keyword>
<proteinExistence type="inferred from homology"/>
<keyword evidence="3" id="KW-1133">Transmembrane helix</keyword>
<dbReference type="PANTHER" id="PTHR11733">
    <property type="entry name" value="ZINC METALLOPROTEASE FAMILY M13 NEPRILYSIN-RELATED"/>
    <property type="match status" value="1"/>
</dbReference>
<evidence type="ECO:0000313" key="5">
    <source>
        <dbReference type="EMBL" id="CAG9832500.1"/>
    </source>
</evidence>
<dbReference type="InterPro" id="IPR008753">
    <property type="entry name" value="Peptidase_M13_N"/>
</dbReference>
<dbReference type="PANTHER" id="PTHR11733:SF167">
    <property type="entry name" value="FI17812P1-RELATED"/>
    <property type="match status" value="1"/>
</dbReference>
<name>A0A9N9SZP6_DIABA</name>
<dbReference type="Pfam" id="PF05649">
    <property type="entry name" value="Peptidase_M13_N"/>
    <property type="match status" value="1"/>
</dbReference>
<evidence type="ECO:0000256" key="1">
    <source>
        <dbReference type="ARBA" id="ARBA00004401"/>
    </source>
</evidence>
<dbReference type="EMBL" id="OU898278">
    <property type="protein sequence ID" value="CAG9832500.1"/>
    <property type="molecule type" value="Genomic_DNA"/>
</dbReference>
<dbReference type="PROSITE" id="PS51885">
    <property type="entry name" value="NEPRILYSIN"/>
    <property type="match status" value="1"/>
</dbReference>
<dbReference type="Proteomes" id="UP001153709">
    <property type="component" value="Chromosome 3"/>
</dbReference>
<accession>A0A9N9SZP6</accession>
<dbReference type="GO" id="GO:0004222">
    <property type="term" value="F:metalloendopeptidase activity"/>
    <property type="evidence" value="ECO:0007669"/>
    <property type="project" value="InterPro"/>
</dbReference>
<organism evidence="5 6">
    <name type="scientific">Diabrotica balteata</name>
    <name type="common">Banded cucumber beetle</name>
    <dbReference type="NCBI Taxonomy" id="107213"/>
    <lineage>
        <taxon>Eukaryota</taxon>
        <taxon>Metazoa</taxon>
        <taxon>Ecdysozoa</taxon>
        <taxon>Arthropoda</taxon>
        <taxon>Hexapoda</taxon>
        <taxon>Insecta</taxon>
        <taxon>Pterygota</taxon>
        <taxon>Neoptera</taxon>
        <taxon>Endopterygota</taxon>
        <taxon>Coleoptera</taxon>
        <taxon>Polyphaga</taxon>
        <taxon>Cucujiformia</taxon>
        <taxon>Chrysomeloidea</taxon>
        <taxon>Chrysomelidae</taxon>
        <taxon>Galerucinae</taxon>
        <taxon>Diabroticina</taxon>
        <taxon>Diabroticites</taxon>
        <taxon>Diabrotica</taxon>
    </lineage>
</organism>
<comment type="subcellular location">
    <subcellularLocation>
        <location evidence="1">Cell membrane</location>
        <topology evidence="1">Single-pass type II membrane protein</topology>
    </subcellularLocation>
</comment>
<dbReference type="Gene3D" id="1.10.1380.10">
    <property type="entry name" value="Neutral endopeptidase , domain2"/>
    <property type="match status" value="1"/>
</dbReference>
<dbReference type="SUPFAM" id="SSF55486">
    <property type="entry name" value="Metalloproteases ('zincins'), catalytic domain"/>
    <property type="match status" value="1"/>
</dbReference>
<keyword evidence="6" id="KW-1185">Reference proteome</keyword>
<evidence type="ECO:0000256" key="2">
    <source>
        <dbReference type="ARBA" id="ARBA00007357"/>
    </source>
</evidence>
<feature type="transmembrane region" description="Helical" evidence="3">
    <location>
        <begin position="16"/>
        <end position="36"/>
    </location>
</feature>
<reference evidence="5" key="1">
    <citation type="submission" date="2022-01" db="EMBL/GenBank/DDBJ databases">
        <authorList>
            <person name="King R."/>
        </authorList>
    </citation>
    <scope>NUCLEOTIDE SEQUENCE</scope>
</reference>
<sequence length="484" mass="55934">MDEKLPAKSWKERRNAFYVVLIVILVMLLSGVIVVLKLRKIYGENICLSADCVNSSDFYQNIINNSVDPCDNFYEFACGGFDGPISILEISEKTVFDEFKSFIASPIHDDDQRAVKMQKKYYKNCMNTSAIEEDDNASIKKIFEQLGGWPLLSLDLVIPINAKITEQCAEMGLFYDWFTELETKEEFYPYSSQILHITPPDIRDLVQEEFKDNYQLLIENIVKRLGSKRGLDFISKAAKNVADFERSLAKIILESRNTTRVTIGELKTDFPSLPWDGILKNVDFNENTTVVANVWYFVRLIRLLEQSSNSVKVNYIFWKVTKSLHPFLSRDIRREFEAYEDVISVTKGRKKQSRKRADFCYSLTQTVFAYVSEGAYANKYSSERESIRQIVDNIKTVLADHINRSKWMNHTHKTYALGKLRNVRAFIGAPDEVFDENEFEKILGVDEIDILRLNNTLDIVRAVDKSRDKYNLSLSKKKNQLSSS</sequence>
<dbReference type="GO" id="GO:0016485">
    <property type="term" value="P:protein processing"/>
    <property type="evidence" value="ECO:0007669"/>
    <property type="project" value="TreeGrafter"/>
</dbReference>
<dbReference type="Gene3D" id="3.40.390.10">
    <property type="entry name" value="Collagenase (Catalytic Domain)"/>
    <property type="match status" value="1"/>
</dbReference>
<dbReference type="InterPro" id="IPR042089">
    <property type="entry name" value="Peptidase_M13_dom_2"/>
</dbReference>
<dbReference type="GO" id="GO:0005886">
    <property type="term" value="C:plasma membrane"/>
    <property type="evidence" value="ECO:0007669"/>
    <property type="project" value="UniProtKB-SubCell"/>
</dbReference>
<feature type="domain" description="Peptidase M13 N-terminal" evidence="4">
    <location>
        <begin position="69"/>
        <end position="430"/>
    </location>
</feature>
<evidence type="ECO:0000256" key="3">
    <source>
        <dbReference type="SAM" id="Phobius"/>
    </source>
</evidence>
<protein>
    <recommendedName>
        <fullName evidence="4">Peptidase M13 N-terminal domain-containing protein</fullName>
    </recommendedName>
</protein>
<comment type="similarity">
    <text evidence="2">Belongs to the peptidase M13 family.</text>
</comment>
<gene>
    <name evidence="5" type="ORF">DIABBA_LOCUS5976</name>
</gene>
<evidence type="ECO:0000313" key="6">
    <source>
        <dbReference type="Proteomes" id="UP001153709"/>
    </source>
</evidence>
<dbReference type="AlphaFoldDB" id="A0A9N9SZP6"/>
<dbReference type="InterPro" id="IPR000718">
    <property type="entry name" value="Peptidase_M13"/>
</dbReference>